<name>A0A5B0M5F6_PUCGR</name>
<evidence type="ECO:0000313" key="2">
    <source>
        <dbReference type="EMBL" id="KAA1071044.1"/>
    </source>
</evidence>
<protein>
    <submittedName>
        <fullName evidence="2">Uncharacterized protein</fullName>
    </submittedName>
</protein>
<comment type="caution">
    <text evidence="2">The sequence shown here is derived from an EMBL/GenBank/DDBJ whole genome shotgun (WGS) entry which is preliminary data.</text>
</comment>
<evidence type="ECO:0000256" key="1">
    <source>
        <dbReference type="SAM" id="Phobius"/>
    </source>
</evidence>
<dbReference type="AlphaFoldDB" id="A0A5B0M5F6"/>
<dbReference type="EMBL" id="VDEP01000480">
    <property type="protein sequence ID" value="KAA1071044.1"/>
    <property type="molecule type" value="Genomic_DNA"/>
</dbReference>
<keyword evidence="1" id="KW-1133">Transmembrane helix</keyword>
<feature type="transmembrane region" description="Helical" evidence="1">
    <location>
        <begin position="46"/>
        <end position="65"/>
    </location>
</feature>
<accession>A0A5B0M5F6</accession>
<gene>
    <name evidence="2" type="ORF">PGTUg99_002396</name>
</gene>
<reference evidence="2 3" key="1">
    <citation type="submission" date="2019-05" db="EMBL/GenBank/DDBJ databases">
        <title>Emergence of the Ug99 lineage of the wheat stem rust pathogen through somatic hybridization.</title>
        <authorList>
            <person name="Li F."/>
            <person name="Upadhyaya N.M."/>
            <person name="Sperschneider J."/>
            <person name="Matny O."/>
            <person name="Nguyen-Phuc H."/>
            <person name="Mago R."/>
            <person name="Raley C."/>
            <person name="Miller M.E."/>
            <person name="Silverstein K.A.T."/>
            <person name="Henningsen E."/>
            <person name="Hirsch C.D."/>
            <person name="Visser B."/>
            <person name="Pretorius Z.A."/>
            <person name="Steffenson B.J."/>
            <person name="Schwessinger B."/>
            <person name="Dodds P.N."/>
            <person name="Figueroa M."/>
        </authorList>
    </citation>
    <scope>NUCLEOTIDE SEQUENCE [LARGE SCALE GENOMIC DNA]</scope>
    <source>
        <strain evidence="2 3">Ug99</strain>
    </source>
</reference>
<proteinExistence type="predicted"/>
<sequence length="159" mass="18042">MRMMIADKQISASTQLQQHPPSFHQSFSWSKSIKTNSKISRSTQHIMKLIFMSMVASILLATVFGEKTFDYHGVKYRVFHHRLPDGVTTYCNQQPHSIIVWNGIPRHAAIRIPPGQSHPILFQTQYPVAIECLTEGGAMNMNLYNTLWELSGLSTPSNL</sequence>
<organism evidence="2 3">
    <name type="scientific">Puccinia graminis f. sp. tritici</name>
    <dbReference type="NCBI Taxonomy" id="56615"/>
    <lineage>
        <taxon>Eukaryota</taxon>
        <taxon>Fungi</taxon>
        <taxon>Dikarya</taxon>
        <taxon>Basidiomycota</taxon>
        <taxon>Pucciniomycotina</taxon>
        <taxon>Pucciniomycetes</taxon>
        <taxon>Pucciniales</taxon>
        <taxon>Pucciniaceae</taxon>
        <taxon>Puccinia</taxon>
    </lineage>
</organism>
<keyword evidence="1" id="KW-0812">Transmembrane</keyword>
<dbReference type="Proteomes" id="UP000325313">
    <property type="component" value="Unassembled WGS sequence"/>
</dbReference>
<evidence type="ECO:0000313" key="3">
    <source>
        <dbReference type="Proteomes" id="UP000325313"/>
    </source>
</evidence>
<keyword evidence="1" id="KW-0472">Membrane</keyword>